<dbReference type="EMBL" id="FONW01000002">
    <property type="protein sequence ID" value="SFF03977.1"/>
    <property type="molecule type" value="Genomic_DNA"/>
</dbReference>
<dbReference type="EMBL" id="SNWI01000001">
    <property type="protein sequence ID" value="TDO05181.1"/>
    <property type="molecule type" value="Genomic_DNA"/>
</dbReference>
<reference evidence="2 4" key="1">
    <citation type="submission" date="2016-10" db="EMBL/GenBank/DDBJ databases">
        <authorList>
            <person name="de Groot N.N."/>
        </authorList>
    </citation>
    <scope>NUCLEOTIDE SEQUENCE [LARGE SCALE GENOMIC DNA]</scope>
    <source>
        <strain evidence="2 4">CGMCC 1.9156</strain>
    </source>
</reference>
<keyword evidence="4" id="KW-1185">Reference proteome</keyword>
<proteinExistence type="predicted"/>
<evidence type="ECO:0000313" key="3">
    <source>
        <dbReference type="EMBL" id="TDO05181.1"/>
    </source>
</evidence>
<dbReference type="Proteomes" id="UP000198964">
    <property type="component" value="Unassembled WGS sequence"/>
</dbReference>
<feature type="region of interest" description="Disordered" evidence="1">
    <location>
        <begin position="178"/>
        <end position="205"/>
    </location>
</feature>
<dbReference type="Pfam" id="PF14123">
    <property type="entry name" value="DUF4290"/>
    <property type="match status" value="1"/>
</dbReference>
<name>A0A1I2FGV6_9BACT</name>
<accession>A0A1I2FGV6</accession>
<dbReference type="AlphaFoldDB" id="A0A1I2FGV6"/>
<evidence type="ECO:0000313" key="5">
    <source>
        <dbReference type="Proteomes" id="UP000294848"/>
    </source>
</evidence>
<sequence>MDYNSNRKKLPLPEYGRNIQNMVDHVLTIENREERNLAARTIIDIMGNLYPYLRDINDFKHKLWDHLAIMADFKLDIDYPYDPPRPETFQEAPKKVEYASNNIRFRYYGKVLERMVDEAAAYEDGEEKEILITMLANHMKKCYLTWNKDAVDDEKIYLDLEEISKGKVKRDNLNLAETRDILQRSAPRKKQNTQGRNPKKHRKND</sequence>
<dbReference type="OrthoDB" id="1466969at2"/>
<evidence type="ECO:0000313" key="2">
    <source>
        <dbReference type="EMBL" id="SFF03977.1"/>
    </source>
</evidence>
<evidence type="ECO:0000256" key="1">
    <source>
        <dbReference type="SAM" id="MobiDB-lite"/>
    </source>
</evidence>
<dbReference type="STRING" id="655355.SAMN05216283_102469"/>
<dbReference type="Proteomes" id="UP000294848">
    <property type="component" value="Unassembled WGS sequence"/>
</dbReference>
<protein>
    <submittedName>
        <fullName evidence="3">Uncharacterized protein DUF4290</fullName>
    </submittedName>
</protein>
<feature type="compositionally biased region" description="Basic residues" evidence="1">
    <location>
        <begin position="186"/>
        <end position="205"/>
    </location>
</feature>
<organism evidence="2 4">
    <name type="scientific">Sunxiuqinia elliptica</name>
    <dbReference type="NCBI Taxonomy" id="655355"/>
    <lineage>
        <taxon>Bacteria</taxon>
        <taxon>Pseudomonadati</taxon>
        <taxon>Bacteroidota</taxon>
        <taxon>Bacteroidia</taxon>
        <taxon>Marinilabiliales</taxon>
        <taxon>Prolixibacteraceae</taxon>
        <taxon>Sunxiuqinia</taxon>
    </lineage>
</organism>
<reference evidence="3 5" key="2">
    <citation type="submission" date="2019-03" db="EMBL/GenBank/DDBJ databases">
        <title>Freshwater and sediment microbial communities from various areas in North America, analyzing microbe dynamics in response to fracking.</title>
        <authorList>
            <person name="Lamendella R."/>
        </authorList>
    </citation>
    <scope>NUCLEOTIDE SEQUENCE [LARGE SCALE GENOMIC DNA]</scope>
    <source>
        <strain evidence="3 5">114D</strain>
    </source>
</reference>
<gene>
    <name evidence="3" type="ORF">DET52_101537</name>
    <name evidence="2" type="ORF">SAMN05216283_102469</name>
</gene>
<dbReference type="RefSeq" id="WP_093919125.1">
    <property type="nucleotide sequence ID" value="NZ_FONW01000002.1"/>
</dbReference>
<evidence type="ECO:0000313" key="4">
    <source>
        <dbReference type="Proteomes" id="UP000198964"/>
    </source>
</evidence>
<dbReference type="InterPro" id="IPR025632">
    <property type="entry name" value="DUF4290"/>
</dbReference>